<evidence type="ECO:0000256" key="4">
    <source>
        <dbReference type="ARBA" id="ARBA00022722"/>
    </source>
</evidence>
<comment type="caution">
    <text evidence="9">The sequence shown here is derived from an EMBL/GenBank/DDBJ whole genome shotgun (WGS) entry which is preliminary data.</text>
</comment>
<dbReference type="Gene3D" id="3.30.420.10">
    <property type="entry name" value="Ribonuclease H-like superfamily/Ribonuclease H"/>
    <property type="match status" value="1"/>
</dbReference>
<organism evidence="9 10">
    <name type="scientific">Favolaschia claudopus</name>
    <dbReference type="NCBI Taxonomy" id="2862362"/>
    <lineage>
        <taxon>Eukaryota</taxon>
        <taxon>Fungi</taxon>
        <taxon>Dikarya</taxon>
        <taxon>Basidiomycota</taxon>
        <taxon>Agaricomycotina</taxon>
        <taxon>Agaricomycetes</taxon>
        <taxon>Agaricomycetidae</taxon>
        <taxon>Agaricales</taxon>
        <taxon>Marasmiineae</taxon>
        <taxon>Mycenaceae</taxon>
        <taxon>Favolaschia</taxon>
    </lineage>
</organism>
<dbReference type="InterPro" id="IPR012337">
    <property type="entry name" value="RNaseH-like_sf"/>
</dbReference>
<dbReference type="GO" id="GO:0003676">
    <property type="term" value="F:nucleic acid binding"/>
    <property type="evidence" value="ECO:0007669"/>
    <property type="project" value="InterPro"/>
</dbReference>
<dbReference type="SUPFAM" id="SSF53098">
    <property type="entry name" value="Ribonuclease H-like"/>
    <property type="match status" value="1"/>
</dbReference>
<sequence>MPGGVVAMVKTELGLSVDEKLSGPDLLVLKANSVCIFSAYILPHGSPWEGFAAISPLDKLAQSLAIAKLRGDAIIVVGDLNGCTGDRRVSKDAHPERFSLDDVVNTQGRLLLQLGEDYGLRILNGDLKFGSASWGWTFAQKRGSKWCRSVIDYVLGDLAGCQMVQALEVGDIGPWSDHAPLILRLRLEDVIQAPNPGLIHIRSKLREAAESKDHLDVLLRDTLDAKKSPEERQADFYGPVYDESRRCIEVYTDGSCMDNGLATAHAGAGVYYGQNSRYNAALRVTGDQTNNRGELLAILYVLSTVPASKSLRIFTDSEYSIRSVVYWAPDHAQKGWKCANADLLQDIVSWIQFRSASVEFIHVKAHSGNYHNDAADAAAKTGAGLPLLAAQYVPCHAPLFPLLGDNVLRTTKVSCNIPREVLAPTQQPARGDDKEIDSYQFAAHRGRALHRAIQQANLNKLTDASSNSAAFWKVYRSMANPKPRSPAVTISDLASCFERRMNAPDPAPQSFNMKRMDIASECAANIPLPSRESSDPSLKGNVTEGDVEWAKEHLKSHYATAVGIDKMMQRLKCWRRRLILALRYLKYLVELKPSHYARLALEDSYKLHCAGMPGYWMDLVYALQALCFPVVLPPLSDLTPERSAYEGYCLTESLAGVEMPYNVKTTESRILKLSDVVLFSLPNSQKDWSRLRGRSVKISGNNRINQRNIASRLEPQVEPRQGQNTTIQHPCLSQSFGVTQRKLRRRIG</sequence>
<evidence type="ECO:0000256" key="6">
    <source>
        <dbReference type="ARBA" id="ARBA00022759"/>
    </source>
</evidence>
<reference evidence="9 10" key="1">
    <citation type="journal article" date="2024" name="J Genomics">
        <title>Draft genome sequencing and assembly of Favolaschia claudopus CIRM-BRFM 2984 isolated from oak limbs.</title>
        <authorList>
            <person name="Navarro D."/>
            <person name="Drula E."/>
            <person name="Chaduli D."/>
            <person name="Cazenave R."/>
            <person name="Ahrendt S."/>
            <person name="Wang J."/>
            <person name="Lipzen A."/>
            <person name="Daum C."/>
            <person name="Barry K."/>
            <person name="Grigoriev I.V."/>
            <person name="Favel A."/>
            <person name="Rosso M.N."/>
            <person name="Martin F."/>
        </authorList>
    </citation>
    <scope>NUCLEOTIDE SEQUENCE [LARGE SCALE GENOMIC DNA]</scope>
    <source>
        <strain evidence="9 10">CIRM-BRFM 2984</strain>
    </source>
</reference>
<name>A0AAW0AVI0_9AGAR</name>
<dbReference type="InterPro" id="IPR002156">
    <property type="entry name" value="RNaseH_domain"/>
</dbReference>
<protein>
    <recommendedName>
        <fullName evidence="3">ribonuclease H</fullName>
        <ecNumber evidence="3">3.1.26.4</ecNumber>
    </recommendedName>
</protein>
<keyword evidence="10" id="KW-1185">Reference proteome</keyword>
<evidence type="ECO:0000313" key="9">
    <source>
        <dbReference type="EMBL" id="KAK7017584.1"/>
    </source>
</evidence>
<accession>A0AAW0AVI0</accession>
<gene>
    <name evidence="9" type="ORF">R3P38DRAFT_3559416</name>
</gene>
<dbReference type="InterPro" id="IPR050092">
    <property type="entry name" value="RNase_H"/>
</dbReference>
<dbReference type="Pfam" id="PF00075">
    <property type="entry name" value="RNase_H"/>
    <property type="match status" value="1"/>
</dbReference>
<dbReference type="GO" id="GO:0046872">
    <property type="term" value="F:metal ion binding"/>
    <property type="evidence" value="ECO:0007669"/>
    <property type="project" value="UniProtKB-KW"/>
</dbReference>
<dbReference type="Gene3D" id="3.60.10.10">
    <property type="entry name" value="Endonuclease/exonuclease/phosphatase"/>
    <property type="match status" value="1"/>
</dbReference>
<dbReference type="EC" id="3.1.26.4" evidence="3"/>
<dbReference type="SUPFAM" id="SSF56219">
    <property type="entry name" value="DNase I-like"/>
    <property type="match status" value="1"/>
</dbReference>
<evidence type="ECO:0000256" key="5">
    <source>
        <dbReference type="ARBA" id="ARBA00022723"/>
    </source>
</evidence>
<evidence type="ECO:0000256" key="1">
    <source>
        <dbReference type="ARBA" id="ARBA00000077"/>
    </source>
</evidence>
<dbReference type="InterPro" id="IPR036397">
    <property type="entry name" value="RNaseH_sf"/>
</dbReference>
<dbReference type="PANTHER" id="PTHR10642:SF26">
    <property type="entry name" value="RIBONUCLEASE H1"/>
    <property type="match status" value="1"/>
</dbReference>
<feature type="domain" description="RNase H type-1" evidence="8">
    <location>
        <begin position="244"/>
        <end position="384"/>
    </location>
</feature>
<dbReference type="PANTHER" id="PTHR10642">
    <property type="entry name" value="RIBONUCLEASE H1"/>
    <property type="match status" value="1"/>
</dbReference>
<dbReference type="EMBL" id="JAWWNJ010000047">
    <property type="protein sequence ID" value="KAK7017584.1"/>
    <property type="molecule type" value="Genomic_DNA"/>
</dbReference>
<dbReference type="InterPro" id="IPR036691">
    <property type="entry name" value="Endo/exonu/phosph_ase_sf"/>
</dbReference>
<evidence type="ECO:0000256" key="7">
    <source>
        <dbReference type="ARBA" id="ARBA00022801"/>
    </source>
</evidence>
<keyword evidence="4" id="KW-0540">Nuclease</keyword>
<comment type="catalytic activity">
    <reaction evidence="1">
        <text>Endonucleolytic cleavage to 5'-phosphomonoester.</text>
        <dbReference type="EC" id="3.1.26.4"/>
    </reaction>
</comment>
<evidence type="ECO:0000256" key="2">
    <source>
        <dbReference type="ARBA" id="ARBA00005300"/>
    </source>
</evidence>
<dbReference type="GO" id="GO:0004523">
    <property type="term" value="F:RNA-DNA hybrid ribonuclease activity"/>
    <property type="evidence" value="ECO:0007669"/>
    <property type="project" value="UniProtKB-EC"/>
</dbReference>
<dbReference type="CDD" id="cd09280">
    <property type="entry name" value="RNase_HI_eukaryote_like"/>
    <property type="match status" value="1"/>
</dbReference>
<dbReference type="AlphaFoldDB" id="A0AAW0AVI0"/>
<dbReference type="Proteomes" id="UP001362999">
    <property type="component" value="Unassembled WGS sequence"/>
</dbReference>
<dbReference type="PROSITE" id="PS50879">
    <property type="entry name" value="RNASE_H_1"/>
    <property type="match status" value="1"/>
</dbReference>
<keyword evidence="5" id="KW-0479">Metal-binding</keyword>
<keyword evidence="7" id="KW-0378">Hydrolase</keyword>
<dbReference type="GO" id="GO:0043137">
    <property type="term" value="P:DNA replication, removal of RNA primer"/>
    <property type="evidence" value="ECO:0007669"/>
    <property type="project" value="TreeGrafter"/>
</dbReference>
<evidence type="ECO:0000313" key="10">
    <source>
        <dbReference type="Proteomes" id="UP001362999"/>
    </source>
</evidence>
<evidence type="ECO:0000256" key="3">
    <source>
        <dbReference type="ARBA" id="ARBA00012180"/>
    </source>
</evidence>
<proteinExistence type="inferred from homology"/>
<comment type="similarity">
    <text evidence="2">Belongs to the RNase H family.</text>
</comment>
<evidence type="ECO:0000259" key="8">
    <source>
        <dbReference type="PROSITE" id="PS50879"/>
    </source>
</evidence>
<keyword evidence="6" id="KW-0255">Endonuclease</keyword>